<dbReference type="Gene3D" id="3.40.50.720">
    <property type="entry name" value="NAD(P)-binding Rossmann-like Domain"/>
    <property type="match status" value="1"/>
</dbReference>
<organism evidence="2 3">
    <name type="scientific">Kineosporia mesophila</name>
    <dbReference type="NCBI Taxonomy" id="566012"/>
    <lineage>
        <taxon>Bacteria</taxon>
        <taxon>Bacillati</taxon>
        <taxon>Actinomycetota</taxon>
        <taxon>Actinomycetes</taxon>
        <taxon>Kineosporiales</taxon>
        <taxon>Kineosporiaceae</taxon>
        <taxon>Kineosporia</taxon>
    </lineage>
</organism>
<reference evidence="3" key="1">
    <citation type="journal article" date="2019" name="Int. J. Syst. Evol. Microbiol.">
        <title>The Global Catalogue of Microorganisms (GCM) 10K type strain sequencing project: providing services to taxonomists for standard genome sequencing and annotation.</title>
        <authorList>
            <consortium name="The Broad Institute Genomics Platform"/>
            <consortium name="The Broad Institute Genome Sequencing Center for Infectious Disease"/>
            <person name="Wu L."/>
            <person name="Ma J."/>
        </authorList>
    </citation>
    <scope>NUCLEOTIDE SEQUENCE [LARGE SCALE GENOMIC DNA]</scope>
    <source>
        <strain evidence="3">JCM 16902</strain>
    </source>
</reference>
<keyword evidence="2" id="KW-0548">Nucleotidyltransferase</keyword>
<dbReference type="RefSeq" id="WP_231487657.1">
    <property type="nucleotide sequence ID" value="NZ_BAAAZO010000005.1"/>
</dbReference>
<accession>A0ABP6ZLV6</accession>
<dbReference type="InterPro" id="IPR045886">
    <property type="entry name" value="ThiF/MoeB/HesA"/>
</dbReference>
<name>A0ABP6ZLV6_9ACTN</name>
<dbReference type="GO" id="GO:0016779">
    <property type="term" value="F:nucleotidyltransferase activity"/>
    <property type="evidence" value="ECO:0007669"/>
    <property type="project" value="UniProtKB-KW"/>
</dbReference>
<dbReference type="CDD" id="cd00158">
    <property type="entry name" value="RHOD"/>
    <property type="match status" value="1"/>
</dbReference>
<dbReference type="PANTHER" id="PTHR10953">
    <property type="entry name" value="UBIQUITIN-ACTIVATING ENZYME E1"/>
    <property type="match status" value="1"/>
</dbReference>
<dbReference type="InterPro" id="IPR035985">
    <property type="entry name" value="Ubiquitin-activating_enz"/>
</dbReference>
<keyword evidence="3" id="KW-1185">Reference proteome</keyword>
<dbReference type="SMART" id="SM00450">
    <property type="entry name" value="RHOD"/>
    <property type="match status" value="1"/>
</dbReference>
<dbReference type="InterPro" id="IPR036873">
    <property type="entry name" value="Rhodanese-like_dom_sf"/>
</dbReference>
<dbReference type="CDD" id="cd00757">
    <property type="entry name" value="ThiF_MoeB_HesA_family"/>
    <property type="match status" value="1"/>
</dbReference>
<protein>
    <submittedName>
        <fullName evidence="2">Adenylyltransferase/sulfurtransferase MoeZ</fullName>
    </submittedName>
</protein>
<keyword evidence="2" id="KW-0808">Transferase</keyword>
<sequence length="382" mass="41140">MVSTLSPDELQRYSRHISIDSVGVEGQSRLKSARVLVVGAGGLGSPTLMYLAAAGVGVVGVIDDDVVERSNLQRQVIHGESTLGVPKVDSAHRRMTDINPLIEVRPVTERLTAANCFDILRDYDVVIDGSDNFPTRYLVNDACHFLGIPCVWGSVFQFTGQASVFNVEGGPCYRCLYPQAPPPELAPSCAEGGVFGALCASVAAVQATEAIKLILSHGRPLVGRLWLYDGTEVETQVLKVNKDPLCPLCGPEATITDLTDLSYVCASPAAAPPPVATISPETLADRLERRGRAEDDFLLVDVREQFEWDIVRIEGARLVPQGQMAAQAAAFPPDRDIIVYCKSGGRSEKVARVLSTDFPRVLNLDGGVLAWAARVDPSLPVY</sequence>
<dbReference type="Proteomes" id="UP001501074">
    <property type="component" value="Unassembled WGS sequence"/>
</dbReference>
<gene>
    <name evidence="2" type="primary">moeZ_3</name>
    <name evidence="2" type="ORF">GCM10022223_32770</name>
</gene>
<dbReference type="InterPro" id="IPR000594">
    <property type="entry name" value="ThiF_NAD_FAD-bd"/>
</dbReference>
<dbReference type="EMBL" id="BAAAZO010000005">
    <property type="protein sequence ID" value="GAA3613994.1"/>
    <property type="molecule type" value="Genomic_DNA"/>
</dbReference>
<dbReference type="Pfam" id="PF00899">
    <property type="entry name" value="ThiF"/>
    <property type="match status" value="1"/>
</dbReference>
<dbReference type="Pfam" id="PF00581">
    <property type="entry name" value="Rhodanese"/>
    <property type="match status" value="1"/>
</dbReference>
<dbReference type="InterPro" id="IPR001763">
    <property type="entry name" value="Rhodanese-like_dom"/>
</dbReference>
<dbReference type="NCBIfam" id="NF004281">
    <property type="entry name" value="PRK05690.1"/>
    <property type="match status" value="1"/>
</dbReference>
<dbReference type="SUPFAM" id="SSF69572">
    <property type="entry name" value="Activating enzymes of the ubiquitin-like proteins"/>
    <property type="match status" value="1"/>
</dbReference>
<evidence type="ECO:0000259" key="1">
    <source>
        <dbReference type="PROSITE" id="PS50206"/>
    </source>
</evidence>
<evidence type="ECO:0000313" key="2">
    <source>
        <dbReference type="EMBL" id="GAA3613994.1"/>
    </source>
</evidence>
<dbReference type="PROSITE" id="PS50206">
    <property type="entry name" value="RHODANESE_3"/>
    <property type="match status" value="1"/>
</dbReference>
<evidence type="ECO:0000313" key="3">
    <source>
        <dbReference type="Proteomes" id="UP001501074"/>
    </source>
</evidence>
<dbReference type="Gene3D" id="3.40.250.10">
    <property type="entry name" value="Rhodanese-like domain"/>
    <property type="match status" value="1"/>
</dbReference>
<feature type="domain" description="Rhodanese" evidence="1">
    <location>
        <begin position="293"/>
        <end position="380"/>
    </location>
</feature>
<comment type="caution">
    <text evidence="2">The sequence shown here is derived from an EMBL/GenBank/DDBJ whole genome shotgun (WGS) entry which is preliminary data.</text>
</comment>
<proteinExistence type="predicted"/>
<dbReference type="PANTHER" id="PTHR10953:SF102">
    <property type="entry name" value="ADENYLYLTRANSFERASE AND SULFURTRANSFERASE MOCS3"/>
    <property type="match status" value="1"/>
</dbReference>